<proteinExistence type="predicted"/>
<feature type="compositionally biased region" description="Basic and acidic residues" evidence="1">
    <location>
        <begin position="247"/>
        <end position="258"/>
    </location>
</feature>
<protein>
    <submittedName>
        <fullName evidence="2">Uncharacterized protein</fullName>
    </submittedName>
</protein>
<name>A0A6A6SU84_9PLEO</name>
<dbReference type="EMBL" id="MU004449">
    <property type="protein sequence ID" value="KAF2650617.1"/>
    <property type="molecule type" value="Genomic_DNA"/>
</dbReference>
<dbReference type="Proteomes" id="UP000799324">
    <property type="component" value="Unassembled WGS sequence"/>
</dbReference>
<gene>
    <name evidence="2" type="ORF">K491DRAFT_761617</name>
</gene>
<keyword evidence="3" id="KW-1185">Reference proteome</keyword>
<feature type="compositionally biased region" description="Polar residues" evidence="1">
    <location>
        <begin position="28"/>
        <end position="37"/>
    </location>
</feature>
<accession>A0A6A6SU84</accession>
<evidence type="ECO:0000256" key="1">
    <source>
        <dbReference type="SAM" id="MobiDB-lite"/>
    </source>
</evidence>
<evidence type="ECO:0000313" key="3">
    <source>
        <dbReference type="Proteomes" id="UP000799324"/>
    </source>
</evidence>
<feature type="region of interest" description="Disordered" evidence="1">
    <location>
        <begin position="184"/>
        <end position="273"/>
    </location>
</feature>
<reference evidence="2" key="1">
    <citation type="journal article" date="2020" name="Stud. Mycol.">
        <title>101 Dothideomycetes genomes: a test case for predicting lifestyles and emergence of pathogens.</title>
        <authorList>
            <person name="Haridas S."/>
            <person name="Albert R."/>
            <person name="Binder M."/>
            <person name="Bloem J."/>
            <person name="Labutti K."/>
            <person name="Salamov A."/>
            <person name="Andreopoulos B."/>
            <person name="Baker S."/>
            <person name="Barry K."/>
            <person name="Bills G."/>
            <person name="Bluhm B."/>
            <person name="Cannon C."/>
            <person name="Castanera R."/>
            <person name="Culley D."/>
            <person name="Daum C."/>
            <person name="Ezra D."/>
            <person name="Gonzalez J."/>
            <person name="Henrissat B."/>
            <person name="Kuo A."/>
            <person name="Liang C."/>
            <person name="Lipzen A."/>
            <person name="Lutzoni F."/>
            <person name="Magnuson J."/>
            <person name="Mondo S."/>
            <person name="Nolan M."/>
            <person name="Ohm R."/>
            <person name="Pangilinan J."/>
            <person name="Park H.-J."/>
            <person name="Ramirez L."/>
            <person name="Alfaro M."/>
            <person name="Sun H."/>
            <person name="Tritt A."/>
            <person name="Yoshinaga Y."/>
            <person name="Zwiers L.-H."/>
            <person name="Turgeon B."/>
            <person name="Goodwin S."/>
            <person name="Spatafora J."/>
            <person name="Crous P."/>
            <person name="Grigoriev I."/>
        </authorList>
    </citation>
    <scope>NUCLEOTIDE SEQUENCE</scope>
    <source>
        <strain evidence="2">CBS 122681</strain>
    </source>
</reference>
<evidence type="ECO:0000313" key="2">
    <source>
        <dbReference type="EMBL" id="KAF2650617.1"/>
    </source>
</evidence>
<organism evidence="2 3">
    <name type="scientific">Lophiostoma macrostomum CBS 122681</name>
    <dbReference type="NCBI Taxonomy" id="1314788"/>
    <lineage>
        <taxon>Eukaryota</taxon>
        <taxon>Fungi</taxon>
        <taxon>Dikarya</taxon>
        <taxon>Ascomycota</taxon>
        <taxon>Pezizomycotina</taxon>
        <taxon>Dothideomycetes</taxon>
        <taxon>Pleosporomycetidae</taxon>
        <taxon>Pleosporales</taxon>
        <taxon>Lophiostomataceae</taxon>
        <taxon>Lophiostoma</taxon>
    </lineage>
</organism>
<dbReference type="AlphaFoldDB" id="A0A6A6SU84"/>
<sequence length="273" mass="29439">MPSASIENAKDMSPPPPRSSSCPPANRSIGTSLNSQAARRRSQSCPPFRPCISSLGKGFVNIVGQGIRDIRTAHSDRITRVIVEFMGCTTHIISVSTQRDTLKVRLDQSEHERQHSKAVISELPATAPPASILHPRQTLDVSLYAYVVTKTVSRATIDRHVKTALSMGVFVDVQHVRTGKSDDVCGRTALGPMRRMPTASPTSIAPFDTSPESSNPGTIRSVDLPASFASVLSSPTPRATMEEATMEEARMKGARMEEGSIIGPRRQGEVPLG</sequence>
<feature type="region of interest" description="Disordered" evidence="1">
    <location>
        <begin position="1"/>
        <end position="46"/>
    </location>
</feature>